<dbReference type="RefSeq" id="WP_091519793.1">
    <property type="nucleotide sequence ID" value="NZ_FORF01000005.1"/>
</dbReference>
<evidence type="ECO:0000256" key="4">
    <source>
        <dbReference type="ARBA" id="ARBA00022692"/>
    </source>
</evidence>
<dbReference type="InterPro" id="IPR039426">
    <property type="entry name" value="TonB-dep_rcpt-like"/>
</dbReference>
<feature type="chain" id="PRO_5017368296" evidence="10">
    <location>
        <begin position="21"/>
        <end position="733"/>
    </location>
</feature>
<feature type="domain" description="TonB-dependent receptor plug" evidence="12">
    <location>
        <begin position="61"/>
        <end position="172"/>
    </location>
</feature>
<dbReference type="Proteomes" id="UP000242763">
    <property type="component" value="Unassembled WGS sequence"/>
</dbReference>
<dbReference type="NCBIfam" id="TIGR01785">
    <property type="entry name" value="TonB-hemin"/>
    <property type="match status" value="1"/>
</dbReference>
<reference evidence="14" key="1">
    <citation type="submission" date="2016-10" db="EMBL/GenBank/DDBJ databases">
        <authorList>
            <person name="Varghese N."/>
            <person name="Submissions S."/>
        </authorList>
    </citation>
    <scope>NUCLEOTIDE SEQUENCE [LARGE SCALE GENOMIC DNA]</scope>
    <source>
        <strain evidence="14">DSM 21857</strain>
    </source>
</reference>
<keyword evidence="3 8" id="KW-1134">Transmembrane beta strand</keyword>
<dbReference type="PANTHER" id="PTHR30069">
    <property type="entry name" value="TONB-DEPENDENT OUTER MEMBRANE RECEPTOR"/>
    <property type="match status" value="1"/>
</dbReference>
<dbReference type="EMBL" id="FORF01000005">
    <property type="protein sequence ID" value="SFI71904.1"/>
    <property type="molecule type" value="Genomic_DNA"/>
</dbReference>
<dbReference type="STRING" id="1121003.SAMN03080618_01200"/>
<evidence type="ECO:0000256" key="10">
    <source>
        <dbReference type="SAM" id="SignalP"/>
    </source>
</evidence>
<evidence type="ECO:0000259" key="12">
    <source>
        <dbReference type="Pfam" id="PF07715"/>
    </source>
</evidence>
<dbReference type="InterPro" id="IPR037066">
    <property type="entry name" value="Plug_dom_sf"/>
</dbReference>
<dbReference type="GO" id="GO:0009279">
    <property type="term" value="C:cell outer membrane"/>
    <property type="evidence" value="ECO:0007669"/>
    <property type="project" value="UniProtKB-SubCell"/>
</dbReference>
<dbReference type="AlphaFoldDB" id="A0A1I3KHL1"/>
<sequence length="733" mass="79839">MGLVARQSAILLGGAAMAFALGVTGVSAQQAGESPAAAAKQNRVTLLQRIVVGAGAEKVAIDTPQAVTVVEQDDIDRTQANTVSEVLRGVPGVNSAGSDRMFGQSFNIRGIGGSENAGEEGRIIVNVDGASKFYEQYRMGGLFTDPELFKRVEILRGPASSTLYGSGALGGVVNFTTKDASDFIADGDKGALRLKSSYNSNGDGALGSFVWAHRLNQDYDFLLAGNYRRSDPSTTGDGSILKSSDFDTWSGLAKLTGKVGDEGTFRASYQHWDSDAKYQDYAQIGGPLSSFLPGGTPSLTGFGTVDRHVVDKTFVLSYENPVSDNDMLDFRIQGSYSDTSVKQRNATGIPAVGFVCPSSGTATPVMFCDTDFSYQTFQLKAENTSTWRGDNWENHLTYGYQMSHQTRNAQGWYNTGIPFGFGFHPEGIDMKNGVFVQNEFVWNDQLTVIPGMRIDYRTLTPGASTPLTDSTSDWAYSPKIAAHYKINDAFAVFGSYAHTERFPTLDETFQWDFAASYGLRKERSDNFELGFAVSAFDLVQPGDGLQVKVTGFHNDVKDLIVSCRSGGVCGPTGSYTEHYKNLDSARIYGAEVEMAYDSDYVFANASYSHVIGKNTRTDQYLPTVAPHEFGLTLGGKLPDYDLSFGWQARFVSAPQNSALNTGTAPANGSTRYSRPFDVHNVFITWKPQEGQMRGWEVAGGIDNIFNAQYKEFLHNEPSKGRTFKISLSKQFGY</sequence>
<dbReference type="InterPro" id="IPR011276">
    <property type="entry name" value="TonB_haem/Hb_rcpt"/>
</dbReference>
<evidence type="ECO:0000256" key="2">
    <source>
        <dbReference type="ARBA" id="ARBA00022448"/>
    </source>
</evidence>
<proteinExistence type="inferred from homology"/>
<evidence type="ECO:0000256" key="1">
    <source>
        <dbReference type="ARBA" id="ARBA00004571"/>
    </source>
</evidence>
<protein>
    <submittedName>
        <fullName evidence="13">Hemoglobin/transferrin/lactoferrin receptor protein</fullName>
    </submittedName>
</protein>
<gene>
    <name evidence="13" type="ORF">SAMN03080618_01200</name>
</gene>
<dbReference type="Pfam" id="PF00593">
    <property type="entry name" value="TonB_dep_Rec_b-barrel"/>
    <property type="match status" value="1"/>
</dbReference>
<evidence type="ECO:0000313" key="13">
    <source>
        <dbReference type="EMBL" id="SFI71904.1"/>
    </source>
</evidence>
<dbReference type="InterPro" id="IPR012910">
    <property type="entry name" value="Plug_dom"/>
</dbReference>
<dbReference type="PROSITE" id="PS52016">
    <property type="entry name" value="TONB_DEPENDENT_REC_3"/>
    <property type="match status" value="1"/>
</dbReference>
<evidence type="ECO:0000259" key="11">
    <source>
        <dbReference type="Pfam" id="PF00593"/>
    </source>
</evidence>
<evidence type="ECO:0000256" key="5">
    <source>
        <dbReference type="ARBA" id="ARBA00023077"/>
    </source>
</evidence>
<dbReference type="Gene3D" id="2.40.170.20">
    <property type="entry name" value="TonB-dependent receptor, beta-barrel domain"/>
    <property type="match status" value="1"/>
</dbReference>
<dbReference type="Pfam" id="PF07715">
    <property type="entry name" value="Plug"/>
    <property type="match status" value="1"/>
</dbReference>
<dbReference type="GO" id="GO:0044718">
    <property type="term" value="P:siderophore transmembrane transport"/>
    <property type="evidence" value="ECO:0007669"/>
    <property type="project" value="TreeGrafter"/>
</dbReference>
<keyword evidence="14" id="KW-1185">Reference proteome</keyword>
<keyword evidence="4 8" id="KW-0812">Transmembrane</keyword>
<organism evidence="13 14">
    <name type="scientific">Aquamicrobium aerolatum DSM 21857</name>
    <dbReference type="NCBI Taxonomy" id="1121003"/>
    <lineage>
        <taxon>Bacteria</taxon>
        <taxon>Pseudomonadati</taxon>
        <taxon>Pseudomonadota</taxon>
        <taxon>Alphaproteobacteria</taxon>
        <taxon>Hyphomicrobiales</taxon>
        <taxon>Phyllobacteriaceae</taxon>
        <taxon>Aerobium</taxon>
    </lineage>
</organism>
<evidence type="ECO:0000256" key="9">
    <source>
        <dbReference type="RuleBase" id="RU003357"/>
    </source>
</evidence>
<evidence type="ECO:0000256" key="7">
    <source>
        <dbReference type="ARBA" id="ARBA00023237"/>
    </source>
</evidence>
<evidence type="ECO:0000256" key="8">
    <source>
        <dbReference type="PROSITE-ProRule" id="PRU01360"/>
    </source>
</evidence>
<dbReference type="SUPFAM" id="SSF56935">
    <property type="entry name" value="Porins"/>
    <property type="match status" value="1"/>
</dbReference>
<dbReference type="InterPro" id="IPR000531">
    <property type="entry name" value="Beta-barrel_TonB"/>
</dbReference>
<dbReference type="CDD" id="cd01347">
    <property type="entry name" value="ligand_gated_channel"/>
    <property type="match status" value="1"/>
</dbReference>
<feature type="signal peptide" evidence="10">
    <location>
        <begin position="1"/>
        <end position="20"/>
    </location>
</feature>
<keyword evidence="5 9" id="KW-0798">TonB box</keyword>
<comment type="subcellular location">
    <subcellularLocation>
        <location evidence="1 8">Cell outer membrane</location>
        <topology evidence="1 8">Multi-pass membrane protein</topology>
    </subcellularLocation>
</comment>
<dbReference type="Gene3D" id="2.170.130.10">
    <property type="entry name" value="TonB-dependent receptor, plug domain"/>
    <property type="match status" value="1"/>
</dbReference>
<keyword evidence="2 8" id="KW-0813">Transport</keyword>
<comment type="similarity">
    <text evidence="8 9">Belongs to the TonB-dependent receptor family.</text>
</comment>
<keyword evidence="7 8" id="KW-0998">Cell outer membrane</keyword>
<keyword evidence="10" id="KW-0732">Signal</keyword>
<keyword evidence="6 8" id="KW-0472">Membrane</keyword>
<dbReference type="GO" id="GO:0015344">
    <property type="term" value="F:siderophore uptake transmembrane transporter activity"/>
    <property type="evidence" value="ECO:0007669"/>
    <property type="project" value="TreeGrafter"/>
</dbReference>
<dbReference type="InterPro" id="IPR036942">
    <property type="entry name" value="Beta-barrel_TonB_sf"/>
</dbReference>
<evidence type="ECO:0000313" key="14">
    <source>
        <dbReference type="Proteomes" id="UP000242763"/>
    </source>
</evidence>
<dbReference type="GO" id="GO:0015232">
    <property type="term" value="F:heme transmembrane transporter activity"/>
    <property type="evidence" value="ECO:0007669"/>
    <property type="project" value="InterPro"/>
</dbReference>
<evidence type="ECO:0000256" key="6">
    <source>
        <dbReference type="ARBA" id="ARBA00023136"/>
    </source>
</evidence>
<accession>A0A1I3KHL1</accession>
<name>A0A1I3KHL1_9HYPH</name>
<evidence type="ECO:0000256" key="3">
    <source>
        <dbReference type="ARBA" id="ARBA00022452"/>
    </source>
</evidence>
<keyword evidence="13" id="KW-0675">Receptor</keyword>
<dbReference type="OrthoDB" id="9796221at2"/>
<dbReference type="PANTHER" id="PTHR30069:SF56">
    <property type="entry name" value="TONB-DEPENDENT HEME RECEPTOR A"/>
    <property type="match status" value="1"/>
</dbReference>
<feature type="domain" description="TonB-dependent receptor-like beta-barrel" evidence="11">
    <location>
        <begin position="263"/>
        <end position="704"/>
    </location>
</feature>